<sequence>MLMLLNNIQYAFIVANGHVLGLAKRGSFVYLFNSHAVNSKGLTTSEGKATLHRMHEEDSSELLSYLLNKNYFPTLPTLNESSLIVGIYILTMTPEELTSDTSDDDFVQVLGKPSVQPNKRAADLLNCDGASGIYCMSLCIPSKPWNLLLIFSSEMMAQASSTDAGNYCQVVPRYGNVHIIIEDLKLGKFYGVGKNLCAGILTPHGNLKATPMKAQNLRLREIIVSTPSKTPQKSSTRNGTIGFQPTSKIVKRNIIDAFGTSCGNSTLNAKQVENFLSVLSPQSNAVILNIRSAASGHTDSHYREIRNRKQISNVKYKLSEKYKPEDDLALVEVEAITNPEFLYDKRRHNEKLYVVLRIPEMDEHSKEELGHAMIFAQKLRHIPNLNSEKVSFITDRDAIKKTIKSHFPMANHHYCFLHIKKNLEIWAAKYLNKEDQLQFIKDVRILLFADDEMAYNVLLASCINRENNLWSKETTKYFLTHLDTDIKLGCRNKMASIKPEHQKDTNDALGLQNIFEKVAKDADNRLTDMVDEIVPKNPQHMETFDAFASIAKMNFKNASKIVLRIQGTNVQLKDIKSFQASVPDEELKIMPEIGTRTVRLVTNSCVEAFFKTLLNGTKTYVMDCNSSIRLISNQRLNPISARALKSCVESGIDAILLPLSCTDRPSMVLLITLKDGANKLQVFHCGNESSVLAKEEILAIQKSFVKSIKSSLPDITSPLEISNFVLNQLKGTCKILSLKEEKTCQ</sequence>
<accession>A0A8J2LA19</accession>
<feature type="non-terminal residue" evidence="1">
    <location>
        <position position="1"/>
    </location>
</feature>
<proteinExistence type="predicted"/>
<protein>
    <submittedName>
        <fullName evidence="1">Uncharacterized protein</fullName>
    </submittedName>
</protein>
<gene>
    <name evidence="1" type="ORF">AFUS01_LOCUS38128</name>
</gene>
<comment type="caution">
    <text evidence="1">The sequence shown here is derived from an EMBL/GenBank/DDBJ whole genome shotgun (WGS) entry which is preliminary data.</text>
</comment>
<evidence type="ECO:0000313" key="1">
    <source>
        <dbReference type="EMBL" id="CAG7828183.1"/>
    </source>
</evidence>
<dbReference type="EMBL" id="CAJVCH010546429">
    <property type="protein sequence ID" value="CAG7828183.1"/>
    <property type="molecule type" value="Genomic_DNA"/>
</dbReference>
<keyword evidence="2" id="KW-1185">Reference proteome</keyword>
<evidence type="ECO:0000313" key="2">
    <source>
        <dbReference type="Proteomes" id="UP000708208"/>
    </source>
</evidence>
<reference evidence="1" key="1">
    <citation type="submission" date="2021-06" db="EMBL/GenBank/DDBJ databases">
        <authorList>
            <person name="Hodson N. C."/>
            <person name="Mongue J. A."/>
            <person name="Jaron S. K."/>
        </authorList>
    </citation>
    <scope>NUCLEOTIDE SEQUENCE</scope>
</reference>
<organism evidence="1 2">
    <name type="scientific">Allacma fusca</name>
    <dbReference type="NCBI Taxonomy" id="39272"/>
    <lineage>
        <taxon>Eukaryota</taxon>
        <taxon>Metazoa</taxon>
        <taxon>Ecdysozoa</taxon>
        <taxon>Arthropoda</taxon>
        <taxon>Hexapoda</taxon>
        <taxon>Collembola</taxon>
        <taxon>Symphypleona</taxon>
        <taxon>Sminthuridae</taxon>
        <taxon>Allacma</taxon>
    </lineage>
</organism>
<name>A0A8J2LA19_9HEXA</name>
<dbReference type="AlphaFoldDB" id="A0A8J2LA19"/>
<dbReference type="Proteomes" id="UP000708208">
    <property type="component" value="Unassembled WGS sequence"/>
</dbReference>